<reference evidence="3 4" key="1">
    <citation type="submission" date="2014-06" db="EMBL/GenBank/DDBJ databases">
        <authorList>
            <consortium name="DOE Joint Genome Institute"/>
            <person name="Kuo A."/>
            <person name="Kohler A."/>
            <person name="Nagy L.G."/>
            <person name="Floudas D."/>
            <person name="Copeland A."/>
            <person name="Barry K.W."/>
            <person name="Cichocki N."/>
            <person name="Veneault-Fourrey C."/>
            <person name="LaButti K."/>
            <person name="Lindquist E.A."/>
            <person name="Lipzen A."/>
            <person name="Lundell T."/>
            <person name="Morin E."/>
            <person name="Murat C."/>
            <person name="Sun H."/>
            <person name="Tunlid A."/>
            <person name="Henrissat B."/>
            <person name="Grigoriev I.V."/>
            <person name="Hibbett D.S."/>
            <person name="Martin F."/>
            <person name="Nordberg H.P."/>
            <person name="Cantor M.N."/>
            <person name="Hua S.X."/>
        </authorList>
    </citation>
    <scope>NUCLEOTIDE SEQUENCE [LARGE SCALE GENOMIC DNA]</scope>
    <source>
        <strain evidence="3 4">ATCC 200175</strain>
    </source>
</reference>
<evidence type="ECO:0000259" key="2">
    <source>
        <dbReference type="Pfam" id="PF20152"/>
    </source>
</evidence>
<sequence length="185" mass="20306">MTTYPFALIWGPMVVGFTVAAASYGATIGQLIYYVQGFPRDKRFVKILVASATAQVVLGLMVVADAIRIPTMEALTSSRYTPWAAIASATCDAMITSSVFYHLRPARTGVTRRGNVIKRINDVFIQMGLLSFINSMAMVILYYIQDHQLGEFMTAAPGLMLSKTYVNSMLAVYMDSSLSIFVSLT</sequence>
<reference evidence="4" key="2">
    <citation type="submission" date="2015-01" db="EMBL/GenBank/DDBJ databases">
        <title>Evolutionary Origins and Diversification of the Mycorrhizal Mutualists.</title>
        <authorList>
            <consortium name="DOE Joint Genome Institute"/>
            <consortium name="Mycorrhizal Genomics Consortium"/>
            <person name="Kohler A."/>
            <person name="Kuo A."/>
            <person name="Nagy L.G."/>
            <person name="Floudas D."/>
            <person name="Copeland A."/>
            <person name="Barry K.W."/>
            <person name="Cichocki N."/>
            <person name="Veneault-Fourrey C."/>
            <person name="LaButti K."/>
            <person name="Lindquist E.A."/>
            <person name="Lipzen A."/>
            <person name="Lundell T."/>
            <person name="Morin E."/>
            <person name="Murat C."/>
            <person name="Riley R."/>
            <person name="Ohm R."/>
            <person name="Sun H."/>
            <person name="Tunlid A."/>
            <person name="Henrissat B."/>
            <person name="Grigoriev I.V."/>
            <person name="Hibbett D.S."/>
            <person name="Martin F."/>
        </authorList>
    </citation>
    <scope>NUCLEOTIDE SEQUENCE [LARGE SCALE GENOMIC DNA]</scope>
    <source>
        <strain evidence="4">ATCC 200175</strain>
    </source>
</reference>
<feature type="transmembrane region" description="Helical" evidence="1">
    <location>
        <begin position="6"/>
        <end position="35"/>
    </location>
</feature>
<name>A0A0C9TC51_PAXIN</name>
<accession>A0A0C9TC51</accession>
<keyword evidence="4" id="KW-1185">Reference proteome</keyword>
<dbReference type="Pfam" id="PF20152">
    <property type="entry name" value="DUF6534"/>
    <property type="match status" value="1"/>
</dbReference>
<organism evidence="3 4">
    <name type="scientific">Paxillus involutus ATCC 200175</name>
    <dbReference type="NCBI Taxonomy" id="664439"/>
    <lineage>
        <taxon>Eukaryota</taxon>
        <taxon>Fungi</taxon>
        <taxon>Dikarya</taxon>
        <taxon>Basidiomycota</taxon>
        <taxon>Agaricomycotina</taxon>
        <taxon>Agaricomycetes</taxon>
        <taxon>Agaricomycetidae</taxon>
        <taxon>Boletales</taxon>
        <taxon>Paxilineae</taxon>
        <taxon>Paxillaceae</taxon>
        <taxon>Paxillus</taxon>
    </lineage>
</organism>
<proteinExistence type="predicted"/>
<gene>
    <name evidence="3" type="ORF">PAXINDRAFT_14036</name>
</gene>
<keyword evidence="1" id="KW-1133">Transmembrane helix</keyword>
<feature type="transmembrane region" description="Helical" evidence="1">
    <location>
        <begin position="81"/>
        <end position="103"/>
    </location>
</feature>
<dbReference type="HOGENOM" id="CLU_046025_5_1_1"/>
<evidence type="ECO:0000256" key="1">
    <source>
        <dbReference type="SAM" id="Phobius"/>
    </source>
</evidence>
<protein>
    <recommendedName>
        <fullName evidence="2">DUF6534 domain-containing protein</fullName>
    </recommendedName>
</protein>
<dbReference type="Proteomes" id="UP000053647">
    <property type="component" value="Unassembled WGS sequence"/>
</dbReference>
<feature type="transmembrane region" description="Helical" evidence="1">
    <location>
        <begin position="47"/>
        <end position="69"/>
    </location>
</feature>
<dbReference type="AlphaFoldDB" id="A0A0C9TC51"/>
<feature type="transmembrane region" description="Helical" evidence="1">
    <location>
        <begin position="164"/>
        <end position="184"/>
    </location>
</feature>
<feature type="transmembrane region" description="Helical" evidence="1">
    <location>
        <begin position="123"/>
        <end position="144"/>
    </location>
</feature>
<dbReference type="OrthoDB" id="2971182at2759"/>
<dbReference type="InterPro" id="IPR045339">
    <property type="entry name" value="DUF6534"/>
</dbReference>
<dbReference type="EMBL" id="KN819355">
    <property type="protein sequence ID" value="KIJ13135.1"/>
    <property type="molecule type" value="Genomic_DNA"/>
</dbReference>
<keyword evidence="1" id="KW-0472">Membrane</keyword>
<feature type="domain" description="DUF6534" evidence="2">
    <location>
        <begin position="88"/>
        <end position="172"/>
    </location>
</feature>
<evidence type="ECO:0000313" key="4">
    <source>
        <dbReference type="Proteomes" id="UP000053647"/>
    </source>
</evidence>
<keyword evidence="1" id="KW-0812">Transmembrane</keyword>
<evidence type="ECO:0000313" key="3">
    <source>
        <dbReference type="EMBL" id="KIJ13135.1"/>
    </source>
</evidence>